<protein>
    <submittedName>
        <fullName evidence="1">Uncharacterized protein</fullName>
    </submittedName>
</protein>
<reference evidence="1" key="3">
    <citation type="journal article" date="2017" name="Nature">
        <title>Genome sequence of the progenitor of the wheat D genome Aegilops tauschii.</title>
        <authorList>
            <person name="Luo M.C."/>
            <person name="Gu Y.Q."/>
            <person name="Puiu D."/>
            <person name="Wang H."/>
            <person name="Twardziok S.O."/>
            <person name="Deal K.R."/>
            <person name="Huo N."/>
            <person name="Zhu T."/>
            <person name="Wang L."/>
            <person name="Wang Y."/>
            <person name="McGuire P.E."/>
            <person name="Liu S."/>
            <person name="Long H."/>
            <person name="Ramasamy R.K."/>
            <person name="Rodriguez J.C."/>
            <person name="Van S.L."/>
            <person name="Yuan L."/>
            <person name="Wang Z."/>
            <person name="Xia Z."/>
            <person name="Xiao L."/>
            <person name="Anderson O.D."/>
            <person name="Ouyang S."/>
            <person name="Liang Y."/>
            <person name="Zimin A.V."/>
            <person name="Pertea G."/>
            <person name="Qi P."/>
            <person name="Bennetzen J.L."/>
            <person name="Dai X."/>
            <person name="Dawson M.W."/>
            <person name="Muller H.G."/>
            <person name="Kugler K."/>
            <person name="Rivarola-Duarte L."/>
            <person name="Spannagl M."/>
            <person name="Mayer K.F.X."/>
            <person name="Lu F.H."/>
            <person name="Bevan M.W."/>
            <person name="Leroy P."/>
            <person name="Li P."/>
            <person name="You F.M."/>
            <person name="Sun Q."/>
            <person name="Liu Z."/>
            <person name="Lyons E."/>
            <person name="Wicker T."/>
            <person name="Salzberg S.L."/>
            <person name="Devos K.M."/>
            <person name="Dvorak J."/>
        </authorList>
    </citation>
    <scope>NUCLEOTIDE SEQUENCE [LARGE SCALE GENOMIC DNA]</scope>
    <source>
        <strain evidence="1">cv. AL8/78</strain>
    </source>
</reference>
<evidence type="ECO:0000313" key="1">
    <source>
        <dbReference type="EnsemblPlants" id="AET1Gv20327900.1"/>
    </source>
</evidence>
<accession>A0A452Y860</accession>
<proteinExistence type="predicted"/>
<name>A0A452Y860_AEGTS</name>
<reference evidence="2" key="2">
    <citation type="journal article" date="2017" name="Nat. Plants">
        <title>The Aegilops tauschii genome reveals multiple impacts of transposons.</title>
        <authorList>
            <person name="Zhao G."/>
            <person name="Zou C."/>
            <person name="Li K."/>
            <person name="Wang K."/>
            <person name="Li T."/>
            <person name="Gao L."/>
            <person name="Zhang X."/>
            <person name="Wang H."/>
            <person name="Yang Z."/>
            <person name="Liu X."/>
            <person name="Jiang W."/>
            <person name="Mao L."/>
            <person name="Kong X."/>
            <person name="Jiao Y."/>
            <person name="Jia J."/>
        </authorList>
    </citation>
    <scope>NUCLEOTIDE SEQUENCE [LARGE SCALE GENOMIC DNA]</scope>
    <source>
        <strain evidence="2">cv. AL8/78</strain>
    </source>
</reference>
<dbReference type="AlphaFoldDB" id="A0A452Y860"/>
<sequence length="50" mass="5862">VKFLHANKEVFAWESKQLVGVPRGVIEHHLRVCPNVRPVKQKARRQSMEK</sequence>
<dbReference type="Gramene" id="AET1Gv20327900.1">
    <property type="protein sequence ID" value="AET1Gv20327900.1"/>
    <property type="gene ID" value="AET1Gv20327900"/>
</dbReference>
<reference evidence="2" key="1">
    <citation type="journal article" date="2014" name="Science">
        <title>Ancient hybridizations among the ancestral genomes of bread wheat.</title>
        <authorList>
            <consortium name="International Wheat Genome Sequencing Consortium,"/>
            <person name="Marcussen T."/>
            <person name="Sandve S.R."/>
            <person name="Heier L."/>
            <person name="Spannagl M."/>
            <person name="Pfeifer M."/>
            <person name="Jakobsen K.S."/>
            <person name="Wulff B.B."/>
            <person name="Steuernagel B."/>
            <person name="Mayer K.F."/>
            <person name="Olsen O.A."/>
        </authorList>
    </citation>
    <scope>NUCLEOTIDE SEQUENCE [LARGE SCALE GENOMIC DNA]</scope>
    <source>
        <strain evidence="2">cv. AL8/78</strain>
    </source>
</reference>
<keyword evidence="2" id="KW-1185">Reference proteome</keyword>
<dbReference type="Proteomes" id="UP000015105">
    <property type="component" value="Chromosome 1D"/>
</dbReference>
<evidence type="ECO:0000313" key="2">
    <source>
        <dbReference type="Proteomes" id="UP000015105"/>
    </source>
</evidence>
<organism evidence="1 2">
    <name type="scientific">Aegilops tauschii subsp. strangulata</name>
    <name type="common">Goatgrass</name>
    <dbReference type="NCBI Taxonomy" id="200361"/>
    <lineage>
        <taxon>Eukaryota</taxon>
        <taxon>Viridiplantae</taxon>
        <taxon>Streptophyta</taxon>
        <taxon>Embryophyta</taxon>
        <taxon>Tracheophyta</taxon>
        <taxon>Spermatophyta</taxon>
        <taxon>Magnoliopsida</taxon>
        <taxon>Liliopsida</taxon>
        <taxon>Poales</taxon>
        <taxon>Poaceae</taxon>
        <taxon>BOP clade</taxon>
        <taxon>Pooideae</taxon>
        <taxon>Triticodae</taxon>
        <taxon>Triticeae</taxon>
        <taxon>Triticinae</taxon>
        <taxon>Aegilops</taxon>
    </lineage>
</organism>
<reference evidence="1" key="4">
    <citation type="submission" date="2019-03" db="UniProtKB">
        <authorList>
            <consortium name="EnsemblPlants"/>
        </authorList>
    </citation>
    <scope>IDENTIFICATION</scope>
</reference>
<reference evidence="1" key="5">
    <citation type="journal article" date="2021" name="G3 (Bethesda)">
        <title>Aegilops tauschii genome assembly Aet v5.0 features greater sequence contiguity and improved annotation.</title>
        <authorList>
            <person name="Wang L."/>
            <person name="Zhu T."/>
            <person name="Rodriguez J.C."/>
            <person name="Deal K.R."/>
            <person name="Dubcovsky J."/>
            <person name="McGuire P.E."/>
            <person name="Lux T."/>
            <person name="Spannagl M."/>
            <person name="Mayer K.F.X."/>
            <person name="Baldrich P."/>
            <person name="Meyers B.C."/>
            <person name="Huo N."/>
            <person name="Gu Y.Q."/>
            <person name="Zhou H."/>
            <person name="Devos K.M."/>
            <person name="Bennetzen J.L."/>
            <person name="Unver T."/>
            <person name="Budak H."/>
            <person name="Gulick P.J."/>
            <person name="Galiba G."/>
            <person name="Kalapos B."/>
            <person name="Nelson D.R."/>
            <person name="Li P."/>
            <person name="You F.M."/>
            <person name="Luo M.C."/>
            <person name="Dvorak J."/>
        </authorList>
    </citation>
    <scope>NUCLEOTIDE SEQUENCE [LARGE SCALE GENOMIC DNA]</scope>
    <source>
        <strain evidence="1">cv. AL8/78</strain>
    </source>
</reference>
<dbReference type="EnsemblPlants" id="AET1Gv20327900.1">
    <property type="protein sequence ID" value="AET1Gv20327900.1"/>
    <property type="gene ID" value="AET1Gv20327900"/>
</dbReference>